<feature type="domain" description="Glycosyl hydrolase family 13 catalytic" evidence="2">
    <location>
        <begin position="19"/>
        <end position="403"/>
    </location>
</feature>
<dbReference type="Proteomes" id="UP000677305">
    <property type="component" value="Chromosome"/>
</dbReference>
<evidence type="ECO:0000313" key="4">
    <source>
        <dbReference type="Proteomes" id="UP000677305"/>
    </source>
</evidence>
<reference evidence="3 4" key="1">
    <citation type="submission" date="2020-07" db="EMBL/GenBank/DDBJ databases">
        <title>Vallitalea guaymasensis genome.</title>
        <authorList>
            <person name="Postec A."/>
        </authorList>
    </citation>
    <scope>NUCLEOTIDE SEQUENCE [LARGE SCALE GENOMIC DNA]</scope>
    <source>
        <strain evidence="3 4">Ra1766G1</strain>
    </source>
</reference>
<name>A0A8J8MBA1_9FIRM</name>
<proteinExistence type="inferred from homology"/>
<dbReference type="InterPro" id="IPR045857">
    <property type="entry name" value="O16G_dom_2"/>
</dbReference>
<gene>
    <name evidence="3" type="ORF">HYG85_11730</name>
</gene>
<accession>A0A8J8MBA1</accession>
<dbReference type="Gene3D" id="2.60.40.1180">
    <property type="entry name" value="Golgi alpha-mannosidase II"/>
    <property type="match status" value="1"/>
</dbReference>
<protein>
    <submittedName>
        <fullName evidence="3">Alpha-glucosidase</fullName>
    </submittedName>
</protein>
<organism evidence="3 4">
    <name type="scientific">Vallitalea guaymasensis</name>
    <dbReference type="NCBI Taxonomy" id="1185412"/>
    <lineage>
        <taxon>Bacteria</taxon>
        <taxon>Bacillati</taxon>
        <taxon>Bacillota</taxon>
        <taxon>Clostridia</taxon>
        <taxon>Lachnospirales</taxon>
        <taxon>Vallitaleaceae</taxon>
        <taxon>Vallitalea</taxon>
    </lineage>
</organism>
<dbReference type="RefSeq" id="WP_212693579.1">
    <property type="nucleotide sequence ID" value="NZ_CP058561.1"/>
</dbReference>
<dbReference type="Gene3D" id="3.20.20.80">
    <property type="entry name" value="Glycosidases"/>
    <property type="match status" value="2"/>
</dbReference>
<dbReference type="AlphaFoldDB" id="A0A8J8MBA1"/>
<sequence>MVKKTPKTDIWWKNGVIYQIYPRSFMDSNGDGIGDIKGITGKLDYLNDGTENSLGIDAIWLSPIYPSPMKDFGYDISDYMDIDSMFGCLDDFKVLLQEAHKRNIRIIMDLVINHSSDEHPWFIESRQSKDSPKRDWYLWQPADKKRPNNWISYFELHNAWWLDKTTNEYYLGTFTKNQPEVNWRNKDLKKAMYDVIKYWFDMGIDGFRMDVVNWYIKDENLRNNPWKISFSPPSLQKHIYDRNQPESHQICKEIRDIADTYKDKVLIGEIYTNDVKEAVSYHGSNNDELHMAFNFNFLFQKWSAKSFYNSIMNWYNLLPTDSWPNFTLSNHDQPRHYYRYKKGNDSDARAKVAAAMLLTLKGTPFIYYGEEIGMTCEKIPKNSLKDPLGIKGWPIIRGRDAERTPMQWDDTDNAGFSNNTPWLPVNKDYTNKNVANQKNDPDSLLSFYRSIIWLRKRIPCLSNGDIEFLIPEPNKILVYKRIYKQEQCIIILNFSSKTIPCPINTAKNYNVLLSTHRKKDRSIKLENLKLNPYEIIIAEQENT</sequence>
<dbReference type="InterPro" id="IPR013780">
    <property type="entry name" value="Glyco_hydro_b"/>
</dbReference>
<evidence type="ECO:0000313" key="3">
    <source>
        <dbReference type="EMBL" id="QUH29540.1"/>
    </source>
</evidence>
<dbReference type="InterPro" id="IPR006047">
    <property type="entry name" value="GH13_cat_dom"/>
</dbReference>
<evidence type="ECO:0000256" key="1">
    <source>
        <dbReference type="ARBA" id="ARBA00008061"/>
    </source>
</evidence>
<evidence type="ECO:0000259" key="2">
    <source>
        <dbReference type="SMART" id="SM00642"/>
    </source>
</evidence>
<dbReference type="Pfam" id="PF00128">
    <property type="entry name" value="Alpha-amylase"/>
    <property type="match status" value="1"/>
</dbReference>
<keyword evidence="4" id="KW-1185">Reference proteome</keyword>
<dbReference type="SUPFAM" id="SSF51011">
    <property type="entry name" value="Glycosyl hydrolase domain"/>
    <property type="match status" value="1"/>
</dbReference>
<dbReference type="EMBL" id="CP058561">
    <property type="protein sequence ID" value="QUH29540.1"/>
    <property type="molecule type" value="Genomic_DNA"/>
</dbReference>
<dbReference type="PANTHER" id="PTHR10357:SF179">
    <property type="entry name" value="NEUTRAL AND BASIC AMINO ACID TRANSPORT PROTEIN RBAT"/>
    <property type="match status" value="1"/>
</dbReference>
<dbReference type="CDD" id="cd11333">
    <property type="entry name" value="AmyAc_SI_OligoGlu_DGase"/>
    <property type="match status" value="1"/>
</dbReference>
<dbReference type="SUPFAM" id="SSF51445">
    <property type="entry name" value="(Trans)glycosidases"/>
    <property type="match status" value="1"/>
</dbReference>
<dbReference type="GO" id="GO:0004556">
    <property type="term" value="F:alpha-amylase activity"/>
    <property type="evidence" value="ECO:0007669"/>
    <property type="project" value="TreeGrafter"/>
</dbReference>
<dbReference type="PANTHER" id="PTHR10357">
    <property type="entry name" value="ALPHA-AMYLASE FAMILY MEMBER"/>
    <property type="match status" value="1"/>
</dbReference>
<dbReference type="GO" id="GO:0009313">
    <property type="term" value="P:oligosaccharide catabolic process"/>
    <property type="evidence" value="ECO:0007669"/>
    <property type="project" value="TreeGrafter"/>
</dbReference>
<dbReference type="Gene3D" id="3.90.400.10">
    <property type="entry name" value="Oligo-1,6-glucosidase, Domain 2"/>
    <property type="match status" value="1"/>
</dbReference>
<dbReference type="InterPro" id="IPR017853">
    <property type="entry name" value="GH"/>
</dbReference>
<dbReference type="KEGG" id="vgu:HYG85_11730"/>
<dbReference type="SMART" id="SM00642">
    <property type="entry name" value="Aamy"/>
    <property type="match status" value="1"/>
</dbReference>
<comment type="similarity">
    <text evidence="1">Belongs to the glycosyl hydrolase 13 family.</text>
</comment>